<evidence type="ECO:0000256" key="2">
    <source>
        <dbReference type="ARBA" id="ARBA00022490"/>
    </source>
</evidence>
<organism evidence="7">
    <name type="scientific">Echinococcus granulosus</name>
    <name type="common">Hydatid tapeworm</name>
    <dbReference type="NCBI Taxonomy" id="6210"/>
    <lineage>
        <taxon>Eukaryota</taxon>
        <taxon>Metazoa</taxon>
        <taxon>Spiralia</taxon>
        <taxon>Lophotrochozoa</taxon>
        <taxon>Platyhelminthes</taxon>
        <taxon>Cestoda</taxon>
        <taxon>Eucestoda</taxon>
        <taxon>Cyclophyllidea</taxon>
        <taxon>Taeniidae</taxon>
        <taxon>Echinococcus</taxon>
        <taxon>Echinococcus granulosus group</taxon>
    </lineage>
</organism>
<evidence type="ECO:0000256" key="1">
    <source>
        <dbReference type="ARBA" id="ARBA00004430"/>
    </source>
</evidence>
<reference evidence="7 8" key="1">
    <citation type="journal article" date="2013" name="Nature">
        <title>The genomes of four tapeworm species reveal adaptations to parasitism.</title>
        <authorList>
            <person name="Tsai I.J."/>
            <person name="Zarowiecki M."/>
            <person name="Holroyd N."/>
            <person name="Garciarrubio A."/>
            <person name="Sanchez-Flores A."/>
            <person name="Brooks K.L."/>
            <person name="Tracey A."/>
            <person name="Bobes R.J."/>
            <person name="Fragoso G."/>
            <person name="Sciutto E."/>
            <person name="Aslett M."/>
            <person name="Beasley H."/>
            <person name="Bennett H.M."/>
            <person name="Cai J."/>
            <person name="Camicia F."/>
            <person name="Clark R."/>
            <person name="Cucher M."/>
            <person name="De Silva N."/>
            <person name="Day T.A."/>
            <person name="Deplazes P."/>
            <person name="Estrada K."/>
            <person name="Fernandez C."/>
            <person name="Holland P.W."/>
            <person name="Hou J."/>
            <person name="Hu S."/>
            <person name="Huckvale T."/>
            <person name="Hung S.S."/>
            <person name="Kamenetzky L."/>
            <person name="Keane J.A."/>
            <person name="Kiss F."/>
            <person name="Koziol U."/>
            <person name="Lambert O."/>
            <person name="Liu K."/>
            <person name="Luo X."/>
            <person name="Luo Y."/>
            <person name="Macchiaroli N."/>
            <person name="Nichol S."/>
            <person name="Paps J."/>
            <person name="Parkinson J."/>
            <person name="Pouchkina-Stantcheva N."/>
            <person name="Riddiford N."/>
            <person name="Rosenzvit M."/>
            <person name="Salinas G."/>
            <person name="Wasmuth J.D."/>
            <person name="Zamanian M."/>
            <person name="Zheng Y."/>
            <person name="Cai X."/>
            <person name="Soberon X."/>
            <person name="Olson P.D."/>
            <person name="Laclette J.P."/>
            <person name="Brehm K."/>
            <person name="Berriman M."/>
            <person name="Garciarrubio A."/>
            <person name="Bobes R.J."/>
            <person name="Fragoso G."/>
            <person name="Sanchez-Flores A."/>
            <person name="Estrada K."/>
            <person name="Cevallos M.A."/>
            <person name="Morett E."/>
            <person name="Gonzalez V."/>
            <person name="Portillo T."/>
            <person name="Ochoa-Leyva A."/>
            <person name="Jose M.V."/>
            <person name="Sciutto E."/>
            <person name="Landa A."/>
            <person name="Jimenez L."/>
            <person name="Valdes V."/>
            <person name="Carrero J.C."/>
            <person name="Larralde C."/>
            <person name="Morales-Montor J."/>
            <person name="Limon-Lason J."/>
            <person name="Soberon X."/>
            <person name="Laclette J.P."/>
        </authorList>
    </citation>
    <scope>NUCLEOTIDE SEQUENCE [LARGE SCALE GENOMIC DNA]</scope>
</reference>
<dbReference type="GO" id="GO:0035082">
    <property type="term" value="P:axoneme assembly"/>
    <property type="evidence" value="ECO:0007669"/>
    <property type="project" value="TreeGrafter"/>
</dbReference>
<feature type="compositionally biased region" description="Acidic residues" evidence="6">
    <location>
        <begin position="434"/>
        <end position="480"/>
    </location>
</feature>
<dbReference type="PANTHER" id="PTHR13159:SF0">
    <property type="entry name" value="RADIAL SPOKE HEAD 6 HOMOLOG A"/>
    <property type="match status" value="1"/>
</dbReference>
<dbReference type="PANTHER" id="PTHR13159">
    <property type="entry name" value="RADIAL SPOKEHEAD-RELATED"/>
    <property type="match status" value="1"/>
</dbReference>
<keyword evidence="3" id="KW-0969">Cilium</keyword>
<feature type="region of interest" description="Disordered" evidence="6">
    <location>
        <begin position="121"/>
        <end position="155"/>
    </location>
</feature>
<dbReference type="WBParaSite" id="EgrG_000210100">
    <property type="protein sequence ID" value="EgrG_000210100"/>
    <property type="gene ID" value="EgrG_000210100"/>
</dbReference>
<proteinExistence type="predicted"/>
<evidence type="ECO:0000256" key="6">
    <source>
        <dbReference type="SAM" id="MobiDB-lite"/>
    </source>
</evidence>
<keyword evidence="4" id="KW-0206">Cytoskeleton</keyword>
<dbReference type="Proteomes" id="UP000492820">
    <property type="component" value="Unassembled WGS sequence"/>
</dbReference>
<evidence type="ECO:0000313" key="8">
    <source>
        <dbReference type="Proteomes" id="UP000492820"/>
    </source>
</evidence>
<gene>
    <name evidence="7" type="ORF">EgrG_000210100</name>
</gene>
<evidence type="ECO:0000313" key="7">
    <source>
        <dbReference type="EMBL" id="CDS19918.1"/>
    </source>
</evidence>
<feature type="compositionally biased region" description="Pro residues" evidence="6">
    <location>
        <begin position="139"/>
        <end position="150"/>
    </location>
</feature>
<dbReference type="AlphaFoldDB" id="A0A068WN78"/>
<evidence type="ECO:0000256" key="3">
    <source>
        <dbReference type="ARBA" id="ARBA00023069"/>
    </source>
</evidence>
<reference evidence="9" key="3">
    <citation type="submission" date="2020-10" db="UniProtKB">
        <authorList>
            <consortium name="WormBaseParasite"/>
        </authorList>
    </citation>
    <scope>IDENTIFICATION</scope>
</reference>
<name>A0A068WN78_ECHGR</name>
<evidence type="ECO:0000256" key="5">
    <source>
        <dbReference type="ARBA" id="ARBA00023273"/>
    </source>
</evidence>
<keyword evidence="2" id="KW-0963">Cytoplasm</keyword>
<keyword evidence="5" id="KW-0966">Cell projection</keyword>
<dbReference type="GO" id="GO:0001534">
    <property type="term" value="C:radial spoke"/>
    <property type="evidence" value="ECO:0007669"/>
    <property type="project" value="InterPro"/>
</dbReference>
<evidence type="ECO:0000256" key="4">
    <source>
        <dbReference type="ARBA" id="ARBA00023212"/>
    </source>
</evidence>
<evidence type="ECO:0000313" key="9">
    <source>
        <dbReference type="WBParaSite" id="EgrG_000210100"/>
    </source>
</evidence>
<protein>
    <submittedName>
        <fullName evidence="7 9">Radial spoke head protein 4 A</fullName>
    </submittedName>
</protein>
<dbReference type="GO" id="GO:0060294">
    <property type="term" value="P:cilium movement involved in cell motility"/>
    <property type="evidence" value="ECO:0007669"/>
    <property type="project" value="InterPro"/>
</dbReference>
<sequence>MMNVGMHFPVGGQTELRVGAVCMAVGGRVKVQFTKDSEPEDEDIIVQDIRDISNMLKCTGEGLDPSEHFKLKLAFKKIIADNPIESIRFWGKIFGTHNDYYIIECHLSNFDISEDNVKKEIVSEDTESNGRGLDEDPPLPKPIWKPPPETPSEEVGEGVNSRVYFVSNHPCGPYSRLPHAEPKHIVASRLIFSHFTGDLTVSVASFPPFPGTEAHYLRAQIARISAATHLAPRDFYRLRLDNHGGDEGEESEEMVEVECEENEEYIAQPVDEMELEQWVHCRPYILPQGRVTWWNPLDAESETESNGDSGDDTVPPPRGLNVESQPELGPPILTPITEDIEVQGQEASISASRRSSGPAHTRLLEREREMEVGDMWVGNTLSPRETLTNSPPRVAIKSYPARFWAFENIYVGWGLKATGPAGFQTSLPAVQCETLEEPVEQTDPTPEEEAAKEEEGGRDDEEDSIDNSDEDDDDKEEEED</sequence>
<reference evidence="7" key="2">
    <citation type="submission" date="2014-06" db="EMBL/GenBank/DDBJ databases">
        <authorList>
            <person name="Aslett M."/>
        </authorList>
    </citation>
    <scope>NUCLEOTIDE SEQUENCE</scope>
</reference>
<feature type="compositionally biased region" description="Acidic residues" evidence="6">
    <location>
        <begin position="300"/>
        <end position="311"/>
    </location>
</feature>
<dbReference type="Pfam" id="PF04712">
    <property type="entry name" value="Radial_spoke"/>
    <property type="match status" value="1"/>
</dbReference>
<accession>A0A068WN78</accession>
<dbReference type="EMBL" id="LK028580">
    <property type="protein sequence ID" value="CDS19918.1"/>
    <property type="molecule type" value="Genomic_DNA"/>
</dbReference>
<dbReference type="OrthoDB" id="2215036at2759"/>
<dbReference type="InterPro" id="IPR006802">
    <property type="entry name" value="Radial_spoke"/>
</dbReference>
<comment type="subcellular location">
    <subcellularLocation>
        <location evidence="1">Cytoplasm</location>
        <location evidence="1">Cytoskeleton</location>
        <location evidence="1">Cilium axoneme</location>
    </subcellularLocation>
</comment>
<feature type="region of interest" description="Disordered" evidence="6">
    <location>
        <begin position="432"/>
        <end position="480"/>
    </location>
</feature>
<feature type="region of interest" description="Disordered" evidence="6">
    <location>
        <begin position="300"/>
        <end position="333"/>
    </location>
</feature>